<feature type="domain" description="Core shell protein Gag P30" evidence="2">
    <location>
        <begin position="8"/>
        <end position="187"/>
    </location>
</feature>
<organism evidence="3 4">
    <name type="scientific">Rhinolophus ferrumequinum</name>
    <name type="common">Greater horseshoe bat</name>
    <dbReference type="NCBI Taxonomy" id="59479"/>
    <lineage>
        <taxon>Eukaryota</taxon>
        <taxon>Metazoa</taxon>
        <taxon>Chordata</taxon>
        <taxon>Craniata</taxon>
        <taxon>Vertebrata</taxon>
        <taxon>Euteleostomi</taxon>
        <taxon>Mammalia</taxon>
        <taxon>Eutheria</taxon>
        <taxon>Laurasiatheria</taxon>
        <taxon>Chiroptera</taxon>
        <taxon>Yinpterochiroptera</taxon>
        <taxon>Rhinolophoidea</taxon>
        <taxon>Rhinolophidae</taxon>
        <taxon>Rhinolophinae</taxon>
        <taxon>Rhinolophus</taxon>
    </lineage>
</organism>
<evidence type="ECO:0000313" key="3">
    <source>
        <dbReference type="EMBL" id="KAF6390295.1"/>
    </source>
</evidence>
<dbReference type="Proteomes" id="UP000585614">
    <property type="component" value="Unassembled WGS sequence"/>
</dbReference>
<evidence type="ECO:0000259" key="2">
    <source>
        <dbReference type="Pfam" id="PF02093"/>
    </source>
</evidence>
<feature type="region of interest" description="Disordered" evidence="1">
    <location>
        <begin position="68"/>
        <end position="87"/>
    </location>
</feature>
<accession>A0A7J8AVP4</accession>
<dbReference type="PANTHER" id="PTHR33166">
    <property type="entry name" value="GAG_P30 DOMAIN-CONTAINING PROTEIN"/>
    <property type="match status" value="1"/>
</dbReference>
<dbReference type="AlphaFoldDB" id="A0A7J8AVP4"/>
<sequence length="192" mass="22254">MMDLSRIESKLGSFSSGPSHFTKGLEYLTLSYDLTWRDIDIILSTCTNSDERNRIIRKAREIADSMHRQNNSTYPPGETTVPSQDPNWNYQTHPQPNPDRLKRDRIVNCLLQGMKAAIQKDINYEKVRKIYKDHHENPAVFLSRLSEALQNYTNINLDSLDSRAVLAMHFISQSAPDICRKLQKLEKWPHTP</sequence>
<dbReference type="Pfam" id="PF02093">
    <property type="entry name" value="Gag_p30"/>
    <property type="match status" value="1"/>
</dbReference>
<name>A0A7J8AVP4_RHIFE</name>
<reference evidence="3 4" key="1">
    <citation type="journal article" date="2020" name="Nature">
        <title>Six reference-quality genomes reveal evolution of bat adaptations.</title>
        <authorList>
            <person name="Jebb D."/>
            <person name="Huang Z."/>
            <person name="Pippel M."/>
            <person name="Hughes G.M."/>
            <person name="Lavrichenko K."/>
            <person name="Devanna P."/>
            <person name="Winkler S."/>
            <person name="Jermiin L.S."/>
            <person name="Skirmuntt E.C."/>
            <person name="Katzourakis A."/>
            <person name="Burkitt-Gray L."/>
            <person name="Ray D.A."/>
            <person name="Sullivan K.A.M."/>
            <person name="Roscito J.G."/>
            <person name="Kirilenko B.M."/>
            <person name="Davalos L.M."/>
            <person name="Corthals A.P."/>
            <person name="Power M.L."/>
            <person name="Jones G."/>
            <person name="Ransome R.D."/>
            <person name="Dechmann D.K.N."/>
            <person name="Locatelli A.G."/>
            <person name="Puechmaille S.J."/>
            <person name="Fedrigo O."/>
            <person name="Jarvis E.D."/>
            <person name="Hiller M."/>
            <person name="Vernes S.C."/>
            <person name="Myers E.W."/>
            <person name="Teeling E.C."/>
        </authorList>
    </citation>
    <scope>NUCLEOTIDE SEQUENCE [LARGE SCALE GENOMIC DNA]</scope>
    <source>
        <strain evidence="3">MRhiFer1</strain>
        <tissue evidence="3">Lung</tissue>
    </source>
</reference>
<dbReference type="GO" id="GO:0019068">
    <property type="term" value="P:virion assembly"/>
    <property type="evidence" value="ECO:0007669"/>
    <property type="project" value="InterPro"/>
</dbReference>
<dbReference type="EMBL" id="JACAGC010000001">
    <property type="protein sequence ID" value="KAF6390295.1"/>
    <property type="molecule type" value="Genomic_DNA"/>
</dbReference>
<dbReference type="InterPro" id="IPR050462">
    <property type="entry name" value="Retroviral_Gag-Pol_poly"/>
</dbReference>
<dbReference type="InterPro" id="IPR008919">
    <property type="entry name" value="Retrov_capsid_N"/>
</dbReference>
<evidence type="ECO:0000313" key="4">
    <source>
        <dbReference type="Proteomes" id="UP000585614"/>
    </source>
</evidence>
<dbReference type="InterPro" id="IPR003036">
    <property type="entry name" value="Gag_P30"/>
</dbReference>
<gene>
    <name evidence="3" type="ORF">mRhiFer1_007869</name>
</gene>
<protein>
    <recommendedName>
        <fullName evidence="2">Core shell protein Gag P30 domain-containing protein</fullName>
    </recommendedName>
</protein>
<dbReference type="SUPFAM" id="SSF47943">
    <property type="entry name" value="Retrovirus capsid protein, N-terminal core domain"/>
    <property type="match status" value="1"/>
</dbReference>
<comment type="caution">
    <text evidence="3">The sequence shown here is derived from an EMBL/GenBank/DDBJ whole genome shotgun (WGS) entry which is preliminary data.</text>
</comment>
<proteinExistence type="predicted"/>
<evidence type="ECO:0000256" key="1">
    <source>
        <dbReference type="SAM" id="MobiDB-lite"/>
    </source>
</evidence>
<dbReference type="Gene3D" id="1.10.375.10">
    <property type="entry name" value="Human Immunodeficiency Virus Type 1 Capsid Protein"/>
    <property type="match status" value="1"/>
</dbReference>